<gene>
    <name evidence="2" type="ORF">BAZ09_000810</name>
</gene>
<accession>A0ABM6MP71</accession>
<name>A0ABM6MP71_9FLAO</name>
<reference evidence="2 3" key="1">
    <citation type="submission" date="2017-09" db="EMBL/GenBank/DDBJ databases">
        <title>Complete circularized genomes of four mosquito-derived Elizabethkingia anophelis isolates.</title>
        <authorList>
            <person name="Nicholson A.C."/>
            <person name="Xu J."/>
        </authorList>
    </citation>
    <scope>NUCLEOTIDE SEQUENCE [LARGE SCALE GENOMIC DNA]</scope>
    <source>
        <strain evidence="2 3">R26</strain>
    </source>
</reference>
<dbReference type="SUPFAM" id="SSF55729">
    <property type="entry name" value="Acyl-CoA N-acyltransferases (Nat)"/>
    <property type="match status" value="1"/>
</dbReference>
<dbReference type="Pfam" id="PF13302">
    <property type="entry name" value="Acetyltransf_3"/>
    <property type="match status" value="1"/>
</dbReference>
<feature type="domain" description="N-acetyltransferase" evidence="1">
    <location>
        <begin position="17"/>
        <end position="172"/>
    </location>
</feature>
<dbReference type="InterPro" id="IPR000182">
    <property type="entry name" value="GNAT_dom"/>
</dbReference>
<dbReference type="Gene3D" id="3.40.630.30">
    <property type="match status" value="1"/>
</dbReference>
<evidence type="ECO:0000259" key="1">
    <source>
        <dbReference type="PROSITE" id="PS51186"/>
    </source>
</evidence>
<evidence type="ECO:0000313" key="2">
    <source>
        <dbReference type="EMBL" id="ATC34817.1"/>
    </source>
</evidence>
<organism evidence="2 3">
    <name type="scientific">Elizabethkingia anophelis R26</name>
    <dbReference type="NCBI Taxonomy" id="1246994"/>
    <lineage>
        <taxon>Bacteria</taxon>
        <taxon>Pseudomonadati</taxon>
        <taxon>Bacteroidota</taxon>
        <taxon>Flavobacteriia</taxon>
        <taxon>Flavobacteriales</taxon>
        <taxon>Weeksellaceae</taxon>
        <taxon>Elizabethkingia</taxon>
    </lineage>
</organism>
<protein>
    <submittedName>
        <fullName evidence="2">N-acetyltransferase</fullName>
    </submittedName>
</protein>
<proteinExistence type="predicted"/>
<dbReference type="Proteomes" id="UP000190057">
    <property type="component" value="Chromosome"/>
</dbReference>
<dbReference type="InterPro" id="IPR051531">
    <property type="entry name" value="N-acetyltransferase"/>
</dbReference>
<dbReference type="PANTHER" id="PTHR43792:SF1">
    <property type="entry name" value="N-ACETYLTRANSFERASE DOMAIN-CONTAINING PROTEIN"/>
    <property type="match status" value="1"/>
</dbReference>
<dbReference type="PROSITE" id="PS51186">
    <property type="entry name" value="GNAT"/>
    <property type="match status" value="1"/>
</dbReference>
<dbReference type="PANTHER" id="PTHR43792">
    <property type="entry name" value="GNAT FAMILY, PUTATIVE (AFU_ORTHOLOGUE AFUA_3G00765)-RELATED-RELATED"/>
    <property type="match status" value="1"/>
</dbReference>
<keyword evidence="3" id="KW-1185">Reference proteome</keyword>
<dbReference type="EMBL" id="CP023401">
    <property type="protein sequence ID" value="ATC34817.1"/>
    <property type="molecule type" value="Genomic_DNA"/>
</dbReference>
<dbReference type="InterPro" id="IPR016181">
    <property type="entry name" value="Acyl_CoA_acyltransferase"/>
</dbReference>
<sequence>MEERKVVMKPILETERLLLRELNPDDAGDFFNLNENPNVIKYTGDKAFQNIDEAREFLENYQNYRLNGYGRWAVMSKENNEFVGWCGLKYNSSTDETDVGFRFFEHYWNKGFATESAGACIDYGFKNLNLNTVLGRAMQDNAASVKILEKLGMKYVRDFEFDGHKGVICKIESRDF</sequence>
<evidence type="ECO:0000313" key="3">
    <source>
        <dbReference type="Proteomes" id="UP000190057"/>
    </source>
</evidence>